<feature type="compositionally biased region" description="Basic and acidic residues" evidence="5">
    <location>
        <begin position="1"/>
        <end position="22"/>
    </location>
</feature>
<name>A0AAV2I8Z9_LYMST</name>
<accession>A0AAV2I8Z9</accession>
<dbReference type="Gene3D" id="3.40.800.20">
    <property type="entry name" value="Histone deacetylase domain"/>
    <property type="match status" value="2"/>
</dbReference>
<evidence type="ECO:0000313" key="8">
    <source>
        <dbReference type="Proteomes" id="UP001497497"/>
    </source>
</evidence>
<sequence>MSDERLTSFRNAASEDDKKKGNESSSAESDSEDIIIQLTQSFLEVRELAPPPYIGTGLIYDEIMTLHKCEWDPKFPENPLRITEPYKRCTELGLIERCERLECQRAKPEEILTKHSREHLALAEKSVAMTLEERKELCQNYDAWYCNDYTYDAGLLAAGTTIKMVDDILHFRLSNGFAMIRPPGHHAMENEFNGYCTFNNVALAAQSALNKGVERILIVDWDVHHGQGIQRMFYDDPRVLYFSIHRYEHGRFWPELRESDYDHIGKDKGKGFNINVPLNQTGMSNSDYMAVFNQLLMPLAYEFNPQLVLVSSGYDAALGCPEGEMLITAPMYAHMVHHLRALAKGRVCVALEGGYCIKSLSEGCALTLRSLLQDPCPLMPATVEPSDSIITTILNLVKVLYPHWKCFKHYQKLDKSEQCKFKEVNTTPPVEGVTFMTPENRPEKFMLTGYYPVQSEEKKQKLLNQIDQIIRETNLSVAKTKFCYTYDAQMKAHKNIFSPSHPERPDRIVSIHKKLTQWNLLERGLEVPSRMARKSELLWIHTLEYITELKQSENMEEDSLNSFPEEQGYSSIYVNQKSFYSALLAAGSVLNVVEAVLTGQAQSGIAIVRPPGHHAECNKAMGFCFFNNVAVAAKFAQKNFNLKRILIVDWDVHHGNATQHQFYRDPSVLYISLHRFDNGHFFPGRQDAGINYVGQGPGEGYNVNIPWCGSRMGDAEYILAFTQIIMPIAYQYAPELVIISAGFDSATGDPLGGYSVTPAGYAHMTHMLMGLANGRVVLALEGGYNLRSIAESMAACTSVLLGDQCPALPSLNANAR</sequence>
<feature type="region of interest" description="Disordered" evidence="5">
    <location>
        <begin position="1"/>
        <end position="31"/>
    </location>
</feature>
<dbReference type="FunFam" id="3.40.800.20:FF:000005">
    <property type="entry name" value="histone deacetylase 6"/>
    <property type="match status" value="1"/>
</dbReference>
<dbReference type="InterPro" id="IPR000286">
    <property type="entry name" value="HDACs"/>
</dbReference>
<gene>
    <name evidence="7" type="ORF">GSLYS_00016038001</name>
</gene>
<keyword evidence="4" id="KW-0539">Nucleus</keyword>
<comment type="similarity">
    <text evidence="2">Belongs to the histone deacetylase family. HD type 2 subfamily.</text>
</comment>
<evidence type="ECO:0000256" key="1">
    <source>
        <dbReference type="ARBA" id="ARBA00004123"/>
    </source>
</evidence>
<dbReference type="InterPro" id="IPR023801">
    <property type="entry name" value="His_deacetylse_dom"/>
</dbReference>
<dbReference type="InterPro" id="IPR023696">
    <property type="entry name" value="Ureohydrolase_dom_sf"/>
</dbReference>
<feature type="domain" description="Histone deacetylase" evidence="6">
    <location>
        <begin position="501"/>
        <end position="799"/>
    </location>
</feature>
<dbReference type="PANTHER" id="PTHR10625:SF38">
    <property type="entry name" value="HISTONE DEACETYLASE 6, ISOFORM G"/>
    <property type="match status" value="1"/>
</dbReference>
<evidence type="ECO:0000256" key="3">
    <source>
        <dbReference type="ARBA" id="ARBA00022801"/>
    </source>
</evidence>
<dbReference type="Proteomes" id="UP001497497">
    <property type="component" value="Unassembled WGS sequence"/>
</dbReference>
<proteinExistence type="inferred from homology"/>
<reference evidence="7 8" key="1">
    <citation type="submission" date="2024-04" db="EMBL/GenBank/DDBJ databases">
        <authorList>
            <consortium name="Genoscope - CEA"/>
            <person name="William W."/>
        </authorList>
    </citation>
    <scope>NUCLEOTIDE SEQUENCE [LARGE SCALE GENOMIC DNA]</scope>
</reference>
<keyword evidence="3" id="KW-0378">Hydrolase</keyword>
<comment type="subcellular location">
    <subcellularLocation>
        <location evidence="1">Nucleus</location>
    </subcellularLocation>
</comment>
<dbReference type="PRINTS" id="PR01270">
    <property type="entry name" value="HDASUPER"/>
</dbReference>
<comment type="caution">
    <text evidence="7">The sequence shown here is derived from an EMBL/GenBank/DDBJ whole genome shotgun (WGS) entry which is preliminary data.</text>
</comment>
<feature type="domain" description="Histone deacetylase" evidence="6">
    <location>
        <begin position="76"/>
        <end position="369"/>
    </location>
</feature>
<dbReference type="GO" id="GO:0040029">
    <property type="term" value="P:epigenetic regulation of gene expression"/>
    <property type="evidence" value="ECO:0007669"/>
    <property type="project" value="TreeGrafter"/>
</dbReference>
<dbReference type="Pfam" id="PF00850">
    <property type="entry name" value="Hist_deacetyl"/>
    <property type="match status" value="2"/>
</dbReference>
<evidence type="ECO:0000256" key="4">
    <source>
        <dbReference type="ARBA" id="ARBA00023242"/>
    </source>
</evidence>
<evidence type="ECO:0000313" key="7">
    <source>
        <dbReference type="EMBL" id="CAL1542444.1"/>
    </source>
</evidence>
<keyword evidence="8" id="KW-1185">Reference proteome</keyword>
<dbReference type="EMBL" id="CAXITT010000486">
    <property type="protein sequence ID" value="CAL1542444.1"/>
    <property type="molecule type" value="Genomic_DNA"/>
</dbReference>
<dbReference type="InterPro" id="IPR037138">
    <property type="entry name" value="His_deacetylse_dom_sf"/>
</dbReference>
<protein>
    <recommendedName>
        <fullName evidence="6">Histone deacetylase domain-containing protein</fullName>
    </recommendedName>
</protein>
<dbReference type="GO" id="GO:0004407">
    <property type="term" value="F:histone deacetylase activity"/>
    <property type="evidence" value="ECO:0007669"/>
    <property type="project" value="TreeGrafter"/>
</dbReference>
<evidence type="ECO:0000256" key="2">
    <source>
        <dbReference type="ARBA" id="ARBA00007738"/>
    </source>
</evidence>
<evidence type="ECO:0000256" key="5">
    <source>
        <dbReference type="SAM" id="MobiDB-lite"/>
    </source>
</evidence>
<dbReference type="AlphaFoldDB" id="A0AAV2I8Z9"/>
<dbReference type="SUPFAM" id="SSF52768">
    <property type="entry name" value="Arginase/deacetylase"/>
    <property type="match status" value="2"/>
</dbReference>
<dbReference type="GO" id="GO:0000118">
    <property type="term" value="C:histone deacetylase complex"/>
    <property type="evidence" value="ECO:0007669"/>
    <property type="project" value="TreeGrafter"/>
</dbReference>
<dbReference type="PANTHER" id="PTHR10625">
    <property type="entry name" value="HISTONE DEACETYLASE HDAC1-RELATED"/>
    <property type="match status" value="1"/>
</dbReference>
<dbReference type="GO" id="GO:0016787">
    <property type="term" value="F:hydrolase activity"/>
    <property type="evidence" value="ECO:0007669"/>
    <property type="project" value="UniProtKB-KW"/>
</dbReference>
<evidence type="ECO:0000259" key="6">
    <source>
        <dbReference type="Pfam" id="PF00850"/>
    </source>
</evidence>
<organism evidence="7 8">
    <name type="scientific">Lymnaea stagnalis</name>
    <name type="common">Great pond snail</name>
    <name type="synonym">Helix stagnalis</name>
    <dbReference type="NCBI Taxonomy" id="6523"/>
    <lineage>
        <taxon>Eukaryota</taxon>
        <taxon>Metazoa</taxon>
        <taxon>Spiralia</taxon>
        <taxon>Lophotrochozoa</taxon>
        <taxon>Mollusca</taxon>
        <taxon>Gastropoda</taxon>
        <taxon>Heterobranchia</taxon>
        <taxon>Euthyneura</taxon>
        <taxon>Panpulmonata</taxon>
        <taxon>Hygrophila</taxon>
        <taxon>Lymnaeoidea</taxon>
        <taxon>Lymnaeidae</taxon>
        <taxon>Lymnaea</taxon>
    </lineage>
</organism>